<gene>
    <name evidence="1" type="ORF">BJ998_008788</name>
</gene>
<comment type="caution">
    <text evidence="1">The sequence shown here is derived from an EMBL/GenBank/DDBJ whole genome shotgun (WGS) entry which is preliminary data.</text>
</comment>
<evidence type="ECO:0000313" key="1">
    <source>
        <dbReference type="EMBL" id="MBB5897529.1"/>
    </source>
</evidence>
<dbReference type="RefSeq" id="WP_184869997.1">
    <property type="nucleotide sequence ID" value="NZ_BAAAWY010000104.1"/>
</dbReference>
<reference evidence="1 2" key="1">
    <citation type="submission" date="2020-08" db="EMBL/GenBank/DDBJ databases">
        <title>Sequencing the genomes of 1000 actinobacteria strains.</title>
        <authorList>
            <person name="Klenk H.-P."/>
        </authorList>
    </citation>
    <scope>NUCLEOTIDE SEQUENCE [LARGE SCALE GENOMIC DNA]</scope>
    <source>
        <strain evidence="1 2">DSM 43851</strain>
    </source>
</reference>
<name>A0A7W9KT91_9PSEU</name>
<dbReference type="AlphaFoldDB" id="A0A7W9KT91"/>
<keyword evidence="2" id="KW-1185">Reference proteome</keyword>
<evidence type="ECO:0000313" key="2">
    <source>
        <dbReference type="Proteomes" id="UP000585638"/>
    </source>
</evidence>
<sequence length="126" mass="14473">MQQLNAVVWAVCRLFRRPANQITVLQAMCRWVYVADRTEGLRTIPLSVGLQLVGIEPDPDFDFPPAEADRPTVRRLTVALFWHVLRDEGRIRRLFRLVRLLDGRPWWTVVAGWAHGSRRADQAAGS</sequence>
<dbReference type="Proteomes" id="UP000585638">
    <property type="component" value="Unassembled WGS sequence"/>
</dbReference>
<dbReference type="EMBL" id="JACHIR010000003">
    <property type="protein sequence ID" value="MBB5897529.1"/>
    <property type="molecule type" value="Genomic_DNA"/>
</dbReference>
<organism evidence="1 2">
    <name type="scientific">Kutzneria kofuensis</name>
    <dbReference type="NCBI Taxonomy" id="103725"/>
    <lineage>
        <taxon>Bacteria</taxon>
        <taxon>Bacillati</taxon>
        <taxon>Actinomycetota</taxon>
        <taxon>Actinomycetes</taxon>
        <taxon>Pseudonocardiales</taxon>
        <taxon>Pseudonocardiaceae</taxon>
        <taxon>Kutzneria</taxon>
    </lineage>
</organism>
<accession>A0A7W9KT91</accession>
<proteinExistence type="predicted"/>
<protein>
    <submittedName>
        <fullName evidence="1">Uncharacterized protein</fullName>
    </submittedName>
</protein>